<protein>
    <submittedName>
        <fullName evidence="2">Uncharacterized protein</fullName>
    </submittedName>
</protein>
<dbReference type="AlphaFoldDB" id="A0AA38VVE2"/>
<name>A0AA38VVE2_9PEZI</name>
<dbReference type="EMBL" id="JANBVO010000010">
    <property type="protein sequence ID" value="KAJ9149388.1"/>
    <property type="molecule type" value="Genomic_DNA"/>
</dbReference>
<keyword evidence="3" id="KW-1185">Reference proteome</keyword>
<evidence type="ECO:0000313" key="3">
    <source>
        <dbReference type="Proteomes" id="UP001174694"/>
    </source>
</evidence>
<evidence type="ECO:0000313" key="2">
    <source>
        <dbReference type="EMBL" id="KAJ9149388.1"/>
    </source>
</evidence>
<reference evidence="2" key="1">
    <citation type="submission" date="2022-07" db="EMBL/GenBank/DDBJ databases">
        <title>Fungi with potential for degradation of polypropylene.</title>
        <authorList>
            <person name="Gostincar C."/>
        </authorList>
    </citation>
    <scope>NUCLEOTIDE SEQUENCE</scope>
    <source>
        <strain evidence="2">EXF-13308</strain>
    </source>
</reference>
<proteinExistence type="predicted"/>
<evidence type="ECO:0000256" key="1">
    <source>
        <dbReference type="SAM" id="MobiDB-lite"/>
    </source>
</evidence>
<feature type="compositionally biased region" description="Low complexity" evidence="1">
    <location>
        <begin position="45"/>
        <end position="62"/>
    </location>
</feature>
<gene>
    <name evidence="2" type="ORF">NKR23_g4301</name>
</gene>
<accession>A0AA38VVE2</accession>
<organism evidence="2 3">
    <name type="scientific">Pleurostoma richardsiae</name>
    <dbReference type="NCBI Taxonomy" id="41990"/>
    <lineage>
        <taxon>Eukaryota</taxon>
        <taxon>Fungi</taxon>
        <taxon>Dikarya</taxon>
        <taxon>Ascomycota</taxon>
        <taxon>Pezizomycotina</taxon>
        <taxon>Sordariomycetes</taxon>
        <taxon>Sordariomycetidae</taxon>
        <taxon>Calosphaeriales</taxon>
        <taxon>Pleurostomataceae</taxon>
        <taxon>Pleurostoma</taxon>
    </lineage>
</organism>
<sequence length="291" mass="31626">MIKDPPPFNEDEPPPSYEEAVRPTTRPSGLPRPPVTQNHRPPPSQQQQQQQQASQAGPASAQKATINRQFPPSFSVYREGGFSRNYSLGEHQGQPLYAVRPHTGWSGQPDLVLHGGPTEDFPPLAVLNHERFSRSFTVTLPPLPGDRLPRDEFVRFPGLLQSNYTFSVEVDRPGGPRGMRRERFEWRRSHGAEVGRLAGASFGWKLVRMAGDTGAAAGASGGVAGPVAGDGLEVVAVWVKAAMSLSKVLKFEFTGVGATGDLGERWAVMAVMTALGIWDHDRRQNSNSAAS</sequence>
<feature type="compositionally biased region" description="Pro residues" evidence="1">
    <location>
        <begin position="30"/>
        <end position="44"/>
    </location>
</feature>
<feature type="region of interest" description="Disordered" evidence="1">
    <location>
        <begin position="1"/>
        <end position="71"/>
    </location>
</feature>
<comment type="caution">
    <text evidence="2">The sequence shown here is derived from an EMBL/GenBank/DDBJ whole genome shotgun (WGS) entry which is preliminary data.</text>
</comment>
<dbReference type="Proteomes" id="UP001174694">
    <property type="component" value="Unassembled WGS sequence"/>
</dbReference>